<feature type="region of interest" description="Disordered" evidence="1">
    <location>
        <begin position="53"/>
        <end position="78"/>
    </location>
</feature>
<protein>
    <submittedName>
        <fullName evidence="2">Uncharacterized protein</fullName>
    </submittedName>
</protein>
<comment type="caution">
    <text evidence="2">The sequence shown here is derived from an EMBL/GenBank/DDBJ whole genome shotgun (WGS) entry which is preliminary data.</text>
</comment>
<dbReference type="AlphaFoldDB" id="A0ABD2Z4D2"/>
<accession>A0ABD2Z4D2</accession>
<evidence type="ECO:0000313" key="3">
    <source>
        <dbReference type="Proteomes" id="UP001630127"/>
    </source>
</evidence>
<keyword evidence="3" id="KW-1185">Reference proteome</keyword>
<dbReference type="EMBL" id="JBJUIK010000011">
    <property type="protein sequence ID" value="KAL3513195.1"/>
    <property type="molecule type" value="Genomic_DNA"/>
</dbReference>
<proteinExistence type="predicted"/>
<name>A0ABD2Z4D2_9GENT</name>
<sequence>MALHEKTHRELEVEFDANPVERSFNVHDDGHGREDLELNIPIRGLLGNAYYAARRQQERETGQASPPPSDLSTNGFSINLGFPNGYPTEFGSTSSLFSLPLAHRKKTWRNAL</sequence>
<dbReference type="Proteomes" id="UP001630127">
    <property type="component" value="Unassembled WGS sequence"/>
</dbReference>
<organism evidence="2 3">
    <name type="scientific">Cinchona calisaya</name>
    <dbReference type="NCBI Taxonomy" id="153742"/>
    <lineage>
        <taxon>Eukaryota</taxon>
        <taxon>Viridiplantae</taxon>
        <taxon>Streptophyta</taxon>
        <taxon>Embryophyta</taxon>
        <taxon>Tracheophyta</taxon>
        <taxon>Spermatophyta</taxon>
        <taxon>Magnoliopsida</taxon>
        <taxon>eudicotyledons</taxon>
        <taxon>Gunneridae</taxon>
        <taxon>Pentapetalae</taxon>
        <taxon>asterids</taxon>
        <taxon>lamiids</taxon>
        <taxon>Gentianales</taxon>
        <taxon>Rubiaceae</taxon>
        <taxon>Cinchonoideae</taxon>
        <taxon>Cinchoneae</taxon>
        <taxon>Cinchona</taxon>
    </lineage>
</organism>
<evidence type="ECO:0000313" key="2">
    <source>
        <dbReference type="EMBL" id="KAL3513195.1"/>
    </source>
</evidence>
<gene>
    <name evidence="2" type="ORF">ACH5RR_025912</name>
</gene>
<evidence type="ECO:0000256" key="1">
    <source>
        <dbReference type="SAM" id="MobiDB-lite"/>
    </source>
</evidence>
<reference evidence="2 3" key="1">
    <citation type="submission" date="2024-11" db="EMBL/GenBank/DDBJ databases">
        <title>A near-complete genome assembly of Cinchona calisaya.</title>
        <authorList>
            <person name="Lian D.C."/>
            <person name="Zhao X.W."/>
            <person name="Wei L."/>
        </authorList>
    </citation>
    <scope>NUCLEOTIDE SEQUENCE [LARGE SCALE GENOMIC DNA]</scope>
    <source>
        <tissue evidence="2">Nenye</tissue>
    </source>
</reference>